<accession>I0JTE1</accession>
<organism evidence="2 3">
    <name type="scientific">Halobacillus halophilus (strain ATCC 35676 / DSM 2266 / JCM 20832 / KCTC 3685 / LMG 17431 / NBRC 102448 / NCIMB 2269)</name>
    <name type="common">Sporosarcina halophila</name>
    <dbReference type="NCBI Taxonomy" id="866895"/>
    <lineage>
        <taxon>Bacteria</taxon>
        <taxon>Bacillati</taxon>
        <taxon>Bacillota</taxon>
        <taxon>Bacilli</taxon>
        <taxon>Bacillales</taxon>
        <taxon>Bacillaceae</taxon>
        <taxon>Halobacillus</taxon>
    </lineage>
</organism>
<protein>
    <submittedName>
        <fullName evidence="2">Uncharacterized protein</fullName>
    </submittedName>
</protein>
<dbReference type="PATRIC" id="fig|866895.3.peg.4117"/>
<evidence type="ECO:0000313" key="3">
    <source>
        <dbReference type="Proteomes" id="UP000007397"/>
    </source>
</evidence>
<dbReference type="KEGG" id="hhd:HBHAL_5078"/>
<evidence type="ECO:0000313" key="2">
    <source>
        <dbReference type="EMBL" id="CCG47413.1"/>
    </source>
</evidence>
<feature type="transmembrane region" description="Helical" evidence="1">
    <location>
        <begin position="71"/>
        <end position="90"/>
    </location>
</feature>
<keyword evidence="1" id="KW-0812">Transmembrane</keyword>
<keyword evidence="1" id="KW-0472">Membrane</keyword>
<gene>
    <name evidence="2" type="ordered locus">HBHAL_5078</name>
</gene>
<name>I0JTE1_HALH3</name>
<dbReference type="HOGENOM" id="CLU_2301899_0_0_9"/>
<sequence length="100" mass="11597">MFYLENNDVFTYFDQKEIYGLKQSLEYSNTPSLYSDLLLVIHKGIEPFFNYPSNLNTEAGIISFIPLLEHIIGSVFNLLIIGFFVSYSVGKLLERRNSEF</sequence>
<reference evidence="2 3" key="1">
    <citation type="journal article" date="2013" name="Environ. Microbiol.">
        <title>Chloride and organic osmolytes: a hybrid strategy to cope with elevated salinities by the moderately halophilic, chloride-dependent bacterium Halobacillus halophilus.</title>
        <authorList>
            <person name="Saum S.H."/>
            <person name="Pfeiffer F."/>
            <person name="Palm P."/>
            <person name="Rampp M."/>
            <person name="Schuster S.C."/>
            <person name="Muller V."/>
            <person name="Oesterhelt D."/>
        </authorList>
    </citation>
    <scope>NUCLEOTIDE SEQUENCE [LARGE SCALE GENOMIC DNA]</scope>
    <source>
        <strain evidence="3">ATCC 35676 / DSM 2266 / JCM 20832 / KCTC 3685 / LMG 17431 / NBRC 102448 / NCIMB 2269</strain>
    </source>
</reference>
<dbReference type="Proteomes" id="UP000007397">
    <property type="component" value="Chromosome"/>
</dbReference>
<keyword evidence="3" id="KW-1185">Reference proteome</keyword>
<dbReference type="EMBL" id="HE717023">
    <property type="protein sequence ID" value="CCG47413.1"/>
    <property type="molecule type" value="Genomic_DNA"/>
</dbReference>
<proteinExistence type="predicted"/>
<dbReference type="AlphaFoldDB" id="I0JTE1"/>
<evidence type="ECO:0000256" key="1">
    <source>
        <dbReference type="SAM" id="Phobius"/>
    </source>
</evidence>
<keyword evidence="1" id="KW-1133">Transmembrane helix</keyword>